<keyword evidence="3" id="KW-0804">Transcription</keyword>
<dbReference type="Gene3D" id="3.40.50.2300">
    <property type="match status" value="2"/>
</dbReference>
<keyword evidence="1" id="KW-0805">Transcription regulation</keyword>
<evidence type="ECO:0000256" key="1">
    <source>
        <dbReference type="ARBA" id="ARBA00023015"/>
    </source>
</evidence>
<dbReference type="InterPro" id="IPR010982">
    <property type="entry name" value="Lambda_DNA-bd_dom_sf"/>
</dbReference>
<dbReference type="PANTHER" id="PTHR30146">
    <property type="entry name" value="LACI-RELATED TRANSCRIPTIONAL REPRESSOR"/>
    <property type="match status" value="1"/>
</dbReference>
<reference evidence="5" key="1">
    <citation type="submission" date="2020-10" db="EMBL/GenBank/DDBJ databases">
        <authorList>
            <person name="Lu T."/>
            <person name="Wang Q."/>
            <person name="Han X."/>
        </authorList>
    </citation>
    <scope>NUCLEOTIDE SEQUENCE</scope>
    <source>
        <strain evidence="5">WQ 366</strain>
    </source>
</reference>
<dbReference type="SUPFAM" id="SSF53822">
    <property type="entry name" value="Periplasmic binding protein-like I"/>
    <property type="match status" value="1"/>
</dbReference>
<dbReference type="InterPro" id="IPR025997">
    <property type="entry name" value="SBP_2_dom"/>
</dbReference>
<dbReference type="CDD" id="cd06267">
    <property type="entry name" value="PBP1_LacI_sugar_binding-like"/>
    <property type="match status" value="1"/>
</dbReference>
<evidence type="ECO:0000313" key="5">
    <source>
        <dbReference type="EMBL" id="MCA5004014.1"/>
    </source>
</evidence>
<dbReference type="Proteomes" id="UP001165302">
    <property type="component" value="Unassembled WGS sequence"/>
</dbReference>
<dbReference type="CDD" id="cd01392">
    <property type="entry name" value="HTH_LacI"/>
    <property type="match status" value="1"/>
</dbReference>
<dbReference type="PROSITE" id="PS50932">
    <property type="entry name" value="HTH_LACI_2"/>
    <property type="match status" value="1"/>
</dbReference>
<dbReference type="Pfam" id="PF00356">
    <property type="entry name" value="LacI"/>
    <property type="match status" value="1"/>
</dbReference>
<keyword evidence="6" id="KW-1185">Reference proteome</keyword>
<protein>
    <submittedName>
        <fullName evidence="5">LacI family DNA-binding transcriptional regulator</fullName>
    </submittedName>
</protein>
<organism evidence="5 6">
    <name type="scientific">Sphingobacterium bovistauri</name>
    <dbReference type="NCBI Taxonomy" id="2781959"/>
    <lineage>
        <taxon>Bacteria</taxon>
        <taxon>Pseudomonadati</taxon>
        <taxon>Bacteroidota</taxon>
        <taxon>Sphingobacteriia</taxon>
        <taxon>Sphingobacteriales</taxon>
        <taxon>Sphingobacteriaceae</taxon>
        <taxon>Sphingobacterium</taxon>
    </lineage>
</organism>
<evidence type="ECO:0000259" key="4">
    <source>
        <dbReference type="PROSITE" id="PS50932"/>
    </source>
</evidence>
<evidence type="ECO:0000313" key="6">
    <source>
        <dbReference type="Proteomes" id="UP001165302"/>
    </source>
</evidence>
<keyword evidence="2 5" id="KW-0238">DNA-binding</keyword>
<dbReference type="InterPro" id="IPR000843">
    <property type="entry name" value="HTH_LacI"/>
</dbReference>
<dbReference type="Pfam" id="PF13407">
    <property type="entry name" value="Peripla_BP_4"/>
    <property type="match status" value="1"/>
</dbReference>
<accession>A0ABS7Z4X0</accession>
<dbReference type="InterPro" id="IPR028082">
    <property type="entry name" value="Peripla_BP_I"/>
</dbReference>
<gene>
    <name evidence="5" type="ORF">IPZ78_02470</name>
</gene>
<feature type="domain" description="HTH lacI-type" evidence="4">
    <location>
        <begin position="6"/>
        <end position="60"/>
    </location>
</feature>
<dbReference type="RefSeq" id="WP_225551350.1">
    <property type="nucleotide sequence ID" value="NZ_JADEYP010000003.1"/>
</dbReference>
<evidence type="ECO:0000256" key="2">
    <source>
        <dbReference type="ARBA" id="ARBA00023125"/>
    </source>
</evidence>
<dbReference type="Gene3D" id="1.10.260.40">
    <property type="entry name" value="lambda repressor-like DNA-binding domains"/>
    <property type="match status" value="1"/>
</dbReference>
<name>A0ABS7Z4X0_9SPHI</name>
<evidence type="ECO:0000256" key="3">
    <source>
        <dbReference type="ARBA" id="ARBA00023163"/>
    </source>
</evidence>
<dbReference type="PANTHER" id="PTHR30146:SF109">
    <property type="entry name" value="HTH-TYPE TRANSCRIPTIONAL REGULATOR GALS"/>
    <property type="match status" value="1"/>
</dbReference>
<dbReference type="EMBL" id="JADEYP010000003">
    <property type="protein sequence ID" value="MCA5004014.1"/>
    <property type="molecule type" value="Genomic_DNA"/>
</dbReference>
<dbReference type="SUPFAM" id="SSF47413">
    <property type="entry name" value="lambda repressor-like DNA-binding domains"/>
    <property type="match status" value="1"/>
</dbReference>
<comment type="caution">
    <text evidence="5">The sequence shown here is derived from an EMBL/GenBank/DDBJ whole genome shotgun (WGS) entry which is preliminary data.</text>
</comment>
<dbReference type="GO" id="GO:0003677">
    <property type="term" value="F:DNA binding"/>
    <property type="evidence" value="ECO:0007669"/>
    <property type="project" value="UniProtKB-KW"/>
</dbReference>
<sequence length="334" mass="37915">MSFEKYTLKDIAKALNLSTSTVSRALRDSYEISEETKKKVLAYAQEINFQVNPIARSLKERRSNTIGVIVSEISNNFFSQIIEGIESIAYERNYQVVITQSHEIVKRERTLVEHLFSRSVDGLLMTLSSEDHEAQYLEQLVNRGFPIVFFDRVPETFSAHKVIADNAKGGLEAVEYLVRKGCRKIAHITGNHNLSTNRERLEGFKKGLKSNGFPFEERAVKYCQSGGSNQLEMETAILELKDYEYDGIFISGDRLTTGYLQALNRLSPHSIREHKIVGFTNSKVVDIFNPAITAIKQPAIEMGQRAARLLIAQIEAKYPIEDYETIILPIEMVD</sequence>
<dbReference type="SMART" id="SM00354">
    <property type="entry name" value="HTH_LACI"/>
    <property type="match status" value="1"/>
</dbReference>
<proteinExistence type="predicted"/>